<proteinExistence type="inferred from homology"/>
<dbReference type="InterPro" id="IPR023393">
    <property type="entry name" value="START-like_dom_sf"/>
</dbReference>
<dbReference type="Pfam" id="PF08327">
    <property type="entry name" value="AHSA1"/>
    <property type="match status" value="1"/>
</dbReference>
<comment type="similarity">
    <text evidence="1">Belongs to the AHA1 family.</text>
</comment>
<evidence type="ECO:0000259" key="3">
    <source>
        <dbReference type="Pfam" id="PF08327"/>
    </source>
</evidence>
<dbReference type="Gene3D" id="3.30.530.20">
    <property type="match status" value="1"/>
</dbReference>
<protein>
    <recommendedName>
        <fullName evidence="3">Activator of Hsp90 ATPase homologue 1/2-like C-terminal domain-containing protein</fullName>
    </recommendedName>
</protein>
<reference evidence="4 5" key="1">
    <citation type="submission" date="2019-04" db="EMBL/GenBank/DDBJ databases">
        <title>Kribbella sp. NEAU-THZ 27 nov., a novel actinomycete isolated from soil.</title>
        <authorList>
            <person name="Duan L."/>
        </authorList>
    </citation>
    <scope>NUCLEOTIDE SEQUENCE [LARGE SCALE GENOMIC DNA]</scope>
    <source>
        <strain evidence="5">NEAU-THZ27</strain>
    </source>
</reference>
<feature type="domain" description="Activator of Hsp90 ATPase homologue 1/2-like C-terminal" evidence="3">
    <location>
        <begin position="84"/>
        <end position="212"/>
    </location>
</feature>
<dbReference type="AlphaFoldDB" id="A0A4U3LPW1"/>
<dbReference type="EMBL" id="SZPZ01000003">
    <property type="protein sequence ID" value="TKK77720.1"/>
    <property type="molecule type" value="Genomic_DNA"/>
</dbReference>
<feature type="region of interest" description="Disordered" evidence="2">
    <location>
        <begin position="1"/>
        <end position="61"/>
    </location>
</feature>
<dbReference type="InterPro" id="IPR013538">
    <property type="entry name" value="ASHA1/2-like_C"/>
</dbReference>
<evidence type="ECO:0000313" key="5">
    <source>
        <dbReference type="Proteomes" id="UP000305836"/>
    </source>
</evidence>
<evidence type="ECO:0000313" key="4">
    <source>
        <dbReference type="EMBL" id="TKK77720.1"/>
    </source>
</evidence>
<gene>
    <name evidence="4" type="ORF">FDA38_21490</name>
</gene>
<organism evidence="4 5">
    <name type="scientific">Kribbella jiaozuonensis</name>
    <dbReference type="NCBI Taxonomy" id="2575441"/>
    <lineage>
        <taxon>Bacteria</taxon>
        <taxon>Bacillati</taxon>
        <taxon>Actinomycetota</taxon>
        <taxon>Actinomycetes</taxon>
        <taxon>Propionibacteriales</taxon>
        <taxon>Kribbellaceae</taxon>
        <taxon>Kribbella</taxon>
    </lineage>
</organism>
<feature type="compositionally biased region" description="Polar residues" evidence="2">
    <location>
        <begin position="19"/>
        <end position="60"/>
    </location>
</feature>
<evidence type="ECO:0000256" key="1">
    <source>
        <dbReference type="ARBA" id="ARBA00006817"/>
    </source>
</evidence>
<name>A0A4U3LPW1_9ACTN</name>
<evidence type="ECO:0000256" key="2">
    <source>
        <dbReference type="SAM" id="MobiDB-lite"/>
    </source>
</evidence>
<dbReference type="Proteomes" id="UP000305836">
    <property type="component" value="Unassembled WGS sequence"/>
</dbReference>
<sequence length="221" mass="24379">MRWGSSSAAPRVGAGSTAWPRSSFSPCRTGWPSTSGRSTTDWIGSRTTSKSCNDKGTTVTPDRHGSAVITFPNELEVVITREFDAPIALVFDVLTKPEHVGKWGATPPDRMTECSIDLRVGGNYHSSFVTGDGTVFSFSGTYLEVEPPVRTVETWHFNCWPDVEAVETMELQELDGVTTFTWRLAFHDKAGRDHMTGFDGRQDSLDEMEAILRSLLDPSRA</sequence>
<accession>A0A4U3LPW1</accession>
<dbReference type="SUPFAM" id="SSF55961">
    <property type="entry name" value="Bet v1-like"/>
    <property type="match status" value="1"/>
</dbReference>
<keyword evidence="5" id="KW-1185">Reference proteome</keyword>
<dbReference type="OrthoDB" id="3365660at2"/>
<comment type="caution">
    <text evidence="4">The sequence shown here is derived from an EMBL/GenBank/DDBJ whole genome shotgun (WGS) entry which is preliminary data.</text>
</comment>